<gene>
    <name evidence="2" type="ORF">ROR02_20610</name>
</gene>
<protein>
    <recommendedName>
        <fullName evidence="4">Motility protein B-like N-terminal domain-containing protein</fullName>
    </recommendedName>
</protein>
<evidence type="ECO:0008006" key="4">
    <source>
        <dbReference type="Google" id="ProtNLM"/>
    </source>
</evidence>
<keyword evidence="1" id="KW-0812">Transmembrane</keyword>
<dbReference type="RefSeq" id="WP_246135499.1">
    <property type="nucleotide sequence ID" value="NZ_BJZO01000053.1"/>
</dbReference>
<name>A0A512H954_9PROT</name>
<evidence type="ECO:0000313" key="3">
    <source>
        <dbReference type="Proteomes" id="UP000321567"/>
    </source>
</evidence>
<evidence type="ECO:0000256" key="1">
    <source>
        <dbReference type="SAM" id="Phobius"/>
    </source>
</evidence>
<comment type="caution">
    <text evidence="2">The sequence shown here is derived from an EMBL/GenBank/DDBJ whole genome shotgun (WGS) entry which is preliminary data.</text>
</comment>
<keyword evidence="1" id="KW-0472">Membrane</keyword>
<dbReference type="EMBL" id="BJZO01000053">
    <property type="protein sequence ID" value="GEO81930.1"/>
    <property type="molecule type" value="Genomic_DNA"/>
</dbReference>
<keyword evidence="1" id="KW-1133">Transmembrane helix</keyword>
<feature type="transmembrane region" description="Helical" evidence="1">
    <location>
        <begin position="20"/>
        <end position="39"/>
    </location>
</feature>
<keyword evidence="3" id="KW-1185">Reference proteome</keyword>
<evidence type="ECO:0000313" key="2">
    <source>
        <dbReference type="EMBL" id="GEO81930.1"/>
    </source>
</evidence>
<accession>A0A512H954</accession>
<dbReference type="AlphaFoldDB" id="A0A512H954"/>
<organism evidence="2 3">
    <name type="scientific">Pararhodospirillum oryzae</name>
    <dbReference type="NCBI Taxonomy" id="478448"/>
    <lineage>
        <taxon>Bacteria</taxon>
        <taxon>Pseudomonadati</taxon>
        <taxon>Pseudomonadota</taxon>
        <taxon>Alphaproteobacteria</taxon>
        <taxon>Rhodospirillales</taxon>
        <taxon>Rhodospirillaceae</taxon>
        <taxon>Pararhodospirillum</taxon>
    </lineage>
</organism>
<reference evidence="2 3" key="1">
    <citation type="submission" date="2019-07" db="EMBL/GenBank/DDBJ databases">
        <title>Whole genome shotgun sequence of Rhodospirillum oryzae NBRC 107573.</title>
        <authorList>
            <person name="Hosoyama A."/>
            <person name="Uohara A."/>
            <person name="Ohji S."/>
            <person name="Ichikawa N."/>
        </authorList>
    </citation>
    <scope>NUCLEOTIDE SEQUENCE [LARGE SCALE GENOMIC DNA]</scope>
    <source>
        <strain evidence="2 3">NBRC 107573</strain>
    </source>
</reference>
<sequence length="222" mass="22942">MDDGTHAGTERTGLSGAQSLFLSLYLVLLAFFIALVSLAPPESERIHAVVTSLTETFSGPGTIRPPDPYPSQSGRVVAPARQVTAEIGSLFQAEIPAAQVSEREGGTVLVATFTAEALFLPGTATLRPGREALFDRVIAALASPPAGQARAMDIALSTGGATDAALPEAGSLERSRAVALARLAYRRGAPPDSLSVGLSPGPLDRVTLTFRLAAPADDEGRP</sequence>
<proteinExistence type="predicted"/>
<dbReference type="Proteomes" id="UP000321567">
    <property type="component" value="Unassembled WGS sequence"/>
</dbReference>